<evidence type="ECO:0000313" key="3">
    <source>
        <dbReference type="EMBL" id="SDA96427.1"/>
    </source>
</evidence>
<evidence type="ECO:0000259" key="2">
    <source>
        <dbReference type="Pfam" id="PF00582"/>
    </source>
</evidence>
<proteinExistence type="inferred from homology"/>
<protein>
    <submittedName>
        <fullName evidence="3">Nucleotide-binding universal stress protein, UspA family</fullName>
    </submittedName>
</protein>
<dbReference type="PANTHER" id="PTHR46268:SF22">
    <property type="entry name" value="SENSOR PROTEIN KDPD-RELATED"/>
    <property type="match status" value="1"/>
</dbReference>
<dbReference type="InterPro" id="IPR006016">
    <property type="entry name" value="UspA"/>
</dbReference>
<dbReference type="PRINTS" id="PR01438">
    <property type="entry name" value="UNVRSLSTRESS"/>
</dbReference>
<dbReference type="SUPFAM" id="SSF52402">
    <property type="entry name" value="Adenine nucleotide alpha hydrolases-like"/>
    <property type="match status" value="2"/>
</dbReference>
<dbReference type="CDD" id="cd00293">
    <property type="entry name" value="USP-like"/>
    <property type="match status" value="1"/>
</dbReference>
<comment type="similarity">
    <text evidence="1">Belongs to the universal stress protein A family.</text>
</comment>
<dbReference type="RefSeq" id="WP_092734824.1">
    <property type="nucleotide sequence ID" value="NZ_FMXE01000051.1"/>
</dbReference>
<reference evidence="4" key="1">
    <citation type="submission" date="2016-10" db="EMBL/GenBank/DDBJ databases">
        <authorList>
            <person name="Varghese N."/>
            <person name="Submissions S."/>
        </authorList>
    </citation>
    <scope>NUCLEOTIDE SEQUENCE [LARGE SCALE GENOMIC DNA]</scope>
    <source>
        <strain evidence="4">DSM 22703</strain>
    </source>
</reference>
<evidence type="ECO:0000256" key="1">
    <source>
        <dbReference type="ARBA" id="ARBA00008791"/>
    </source>
</evidence>
<evidence type="ECO:0000313" key="4">
    <source>
        <dbReference type="Proteomes" id="UP000198756"/>
    </source>
</evidence>
<name>A0A1G5ZPC1_9BACT</name>
<organism evidence="3 4">
    <name type="scientific">Algoriphagus alkaliphilus</name>
    <dbReference type="NCBI Taxonomy" id="279824"/>
    <lineage>
        <taxon>Bacteria</taxon>
        <taxon>Pseudomonadati</taxon>
        <taxon>Bacteroidota</taxon>
        <taxon>Cytophagia</taxon>
        <taxon>Cytophagales</taxon>
        <taxon>Cyclobacteriaceae</taxon>
        <taxon>Algoriphagus</taxon>
    </lineage>
</organism>
<sequence>MKIGAKVLLLTDFSQVSGYATDYALEIASKLKAKVEILHILNTPVDWVKLAKEKEQYYPETLRAIGSAKSKLNSVVEKFQRAGVTTTSSLVFNFGPENVQDHVQKAGSDLVIMGSSGLQGSKSFRVIGSNAQRVLRNVKVPVLVVKKGNGKPEIKTIAFATTLLENQKKSFLILKEFAALLGAKINLVFINTPYNFVETEEFEKRLEKFGNTEDVTLINALDLELGIIFLEKKNRPDVIVTAKTEKFGVSRIIDPSFTENLVRMYDLPVLSFHI</sequence>
<feature type="domain" description="UspA" evidence="2">
    <location>
        <begin position="6"/>
        <end position="146"/>
    </location>
</feature>
<dbReference type="Gene3D" id="3.40.50.12370">
    <property type="match status" value="1"/>
</dbReference>
<dbReference type="AlphaFoldDB" id="A0A1G5ZPC1"/>
<dbReference type="InterPro" id="IPR006015">
    <property type="entry name" value="Universal_stress_UspA"/>
</dbReference>
<dbReference type="Proteomes" id="UP000198756">
    <property type="component" value="Unassembled WGS sequence"/>
</dbReference>
<accession>A0A1G5ZPC1</accession>
<dbReference type="PANTHER" id="PTHR46268">
    <property type="entry name" value="STRESS RESPONSE PROTEIN NHAX"/>
    <property type="match status" value="1"/>
</dbReference>
<gene>
    <name evidence="3" type="ORF">SAMN03080617_04224</name>
</gene>
<dbReference type="EMBL" id="FMXE01000051">
    <property type="protein sequence ID" value="SDA96427.1"/>
    <property type="molecule type" value="Genomic_DNA"/>
</dbReference>
<dbReference type="Pfam" id="PF00582">
    <property type="entry name" value="Usp"/>
    <property type="match status" value="1"/>
</dbReference>
<dbReference type="OrthoDB" id="1522603at2"/>
<dbReference type="STRING" id="279824.SAMN03080617_04224"/>
<keyword evidence="4" id="KW-1185">Reference proteome</keyword>